<reference evidence="2" key="1">
    <citation type="journal article" date="2015" name="Nat. Genet.">
        <title>The genome and transcriptome of the zoonotic hookworm Ancylostoma ceylanicum identify infection-specific gene families.</title>
        <authorList>
            <person name="Schwarz E.M."/>
            <person name="Hu Y."/>
            <person name="Antoshechkin I."/>
            <person name="Miller M.M."/>
            <person name="Sternberg P.W."/>
            <person name="Aroian R.V."/>
        </authorList>
    </citation>
    <scope>NUCLEOTIDE SEQUENCE</scope>
    <source>
        <strain evidence="2">HY135</strain>
    </source>
</reference>
<dbReference type="AlphaFoldDB" id="A0A016WXV7"/>
<dbReference type="EMBL" id="JARK01000055">
    <property type="protein sequence ID" value="EYC44644.1"/>
    <property type="molecule type" value="Genomic_DNA"/>
</dbReference>
<dbReference type="Proteomes" id="UP000024635">
    <property type="component" value="Unassembled WGS sequence"/>
</dbReference>
<keyword evidence="2" id="KW-1185">Reference proteome</keyword>
<evidence type="ECO:0000313" key="1">
    <source>
        <dbReference type="EMBL" id="EYC44644.1"/>
    </source>
</evidence>
<sequence>MKGTCILTLNVCGCVKNNQSLSQNMLVSYQLHKEGSHPRTTLYFNKFVQQSPYMPVASQRPSLQAAITSRFLDLGILLPLHLKVQVIIDLLSFLHTINSGEIATP</sequence>
<proteinExistence type="predicted"/>
<gene>
    <name evidence="1" type="primary">Acey_s0455.g1770</name>
    <name evidence="1" type="ORF">Y032_0455g1770</name>
</gene>
<comment type="caution">
    <text evidence="1">The sequence shown here is derived from an EMBL/GenBank/DDBJ whole genome shotgun (WGS) entry which is preliminary data.</text>
</comment>
<name>A0A016WXV7_9BILA</name>
<organism evidence="1 2">
    <name type="scientific">Ancylostoma ceylanicum</name>
    <dbReference type="NCBI Taxonomy" id="53326"/>
    <lineage>
        <taxon>Eukaryota</taxon>
        <taxon>Metazoa</taxon>
        <taxon>Ecdysozoa</taxon>
        <taxon>Nematoda</taxon>
        <taxon>Chromadorea</taxon>
        <taxon>Rhabditida</taxon>
        <taxon>Rhabditina</taxon>
        <taxon>Rhabditomorpha</taxon>
        <taxon>Strongyloidea</taxon>
        <taxon>Ancylostomatidae</taxon>
        <taxon>Ancylostomatinae</taxon>
        <taxon>Ancylostoma</taxon>
    </lineage>
</organism>
<evidence type="ECO:0000313" key="2">
    <source>
        <dbReference type="Proteomes" id="UP000024635"/>
    </source>
</evidence>
<accession>A0A016WXV7</accession>
<protein>
    <submittedName>
        <fullName evidence="1">Uncharacterized protein</fullName>
    </submittedName>
</protein>